<feature type="coiled-coil region" evidence="1">
    <location>
        <begin position="72"/>
        <end position="106"/>
    </location>
</feature>
<dbReference type="EMBL" id="RDQH01000283">
    <property type="protein sequence ID" value="RXI09623.1"/>
    <property type="molecule type" value="Genomic_DNA"/>
</dbReference>
<dbReference type="Proteomes" id="UP000290289">
    <property type="component" value="Unassembled WGS sequence"/>
</dbReference>
<dbReference type="PANTHER" id="PTHR34380">
    <property type="entry name" value="BNAA03G12380D PROTEIN"/>
    <property type="match status" value="1"/>
</dbReference>
<keyword evidence="1" id="KW-0175">Coiled coil</keyword>
<feature type="compositionally biased region" description="Basic and acidic residues" evidence="2">
    <location>
        <begin position="34"/>
        <end position="44"/>
    </location>
</feature>
<name>A0A498KXG3_MALDO</name>
<reference evidence="3 4" key="1">
    <citation type="submission" date="2018-10" db="EMBL/GenBank/DDBJ databases">
        <title>A high-quality apple genome assembly.</title>
        <authorList>
            <person name="Hu J."/>
        </authorList>
    </citation>
    <scope>NUCLEOTIDE SEQUENCE [LARGE SCALE GENOMIC DNA]</scope>
    <source>
        <strain evidence="4">cv. HFTH1</strain>
        <tissue evidence="3">Young leaf</tissue>
    </source>
</reference>
<proteinExistence type="predicted"/>
<dbReference type="AlphaFoldDB" id="A0A498KXG3"/>
<evidence type="ECO:0000313" key="3">
    <source>
        <dbReference type="EMBL" id="RXI09623.1"/>
    </source>
</evidence>
<evidence type="ECO:0000256" key="2">
    <source>
        <dbReference type="SAM" id="MobiDB-lite"/>
    </source>
</evidence>
<comment type="caution">
    <text evidence="3">The sequence shown here is derived from an EMBL/GenBank/DDBJ whole genome shotgun (WGS) entry which is preliminary data.</text>
</comment>
<sequence>MKRESEYEALEAKFRALEREKIAVEEEIKALKRESGGDEKKKICGGENGEGIGDLSEENGEEDEVFQLLVEIMVLECEKKKAESDVEAWKQKFKDLELMMLKLDKNSVLKGGELPLAGRMKMAGIGSPIVDSLEGSGTVQLNNRIKLPDDCKLKVALSI</sequence>
<feature type="coiled-coil region" evidence="1">
    <location>
        <begin position="7"/>
        <end position="34"/>
    </location>
</feature>
<feature type="region of interest" description="Disordered" evidence="2">
    <location>
        <begin position="34"/>
        <end position="59"/>
    </location>
</feature>
<evidence type="ECO:0000256" key="1">
    <source>
        <dbReference type="SAM" id="Coils"/>
    </source>
</evidence>
<protein>
    <submittedName>
        <fullName evidence="3">Uncharacterized protein</fullName>
    </submittedName>
</protein>
<evidence type="ECO:0000313" key="4">
    <source>
        <dbReference type="Proteomes" id="UP000290289"/>
    </source>
</evidence>
<dbReference type="PANTHER" id="PTHR34380:SF1">
    <property type="entry name" value="OS01G0221300 PROTEIN"/>
    <property type="match status" value="1"/>
</dbReference>
<gene>
    <name evidence="3" type="ORF">DVH24_025094</name>
</gene>
<organism evidence="3 4">
    <name type="scientific">Malus domestica</name>
    <name type="common">Apple</name>
    <name type="synonym">Pyrus malus</name>
    <dbReference type="NCBI Taxonomy" id="3750"/>
    <lineage>
        <taxon>Eukaryota</taxon>
        <taxon>Viridiplantae</taxon>
        <taxon>Streptophyta</taxon>
        <taxon>Embryophyta</taxon>
        <taxon>Tracheophyta</taxon>
        <taxon>Spermatophyta</taxon>
        <taxon>Magnoliopsida</taxon>
        <taxon>eudicotyledons</taxon>
        <taxon>Gunneridae</taxon>
        <taxon>Pentapetalae</taxon>
        <taxon>rosids</taxon>
        <taxon>fabids</taxon>
        <taxon>Rosales</taxon>
        <taxon>Rosaceae</taxon>
        <taxon>Amygdaloideae</taxon>
        <taxon>Maleae</taxon>
        <taxon>Malus</taxon>
    </lineage>
</organism>
<accession>A0A498KXG3</accession>
<keyword evidence="4" id="KW-1185">Reference proteome</keyword>